<dbReference type="PANTHER" id="PTHR19288">
    <property type="entry name" value="4-NITROPHENYLPHOSPHATASE-RELATED"/>
    <property type="match status" value="1"/>
</dbReference>
<reference evidence="1" key="1">
    <citation type="submission" date="2020-05" db="EMBL/GenBank/DDBJ databases">
        <authorList>
            <person name="Chiriac C."/>
            <person name="Salcher M."/>
            <person name="Ghai R."/>
            <person name="Kavagutti S V."/>
        </authorList>
    </citation>
    <scope>NUCLEOTIDE SEQUENCE</scope>
</reference>
<dbReference type="AlphaFoldDB" id="A0A6J7VXV0"/>
<dbReference type="Pfam" id="PF13344">
    <property type="entry name" value="Hydrolase_6"/>
    <property type="match status" value="1"/>
</dbReference>
<sequence>MAEQQPDLATLVGWAKLDNAERERVQNVAPLYNAMCGGTETWQDRIAMRNFHKFPILCDLDGVIWLAHQGIPGSADAVERFRQAGHRVLFVTNNSWSTQEEQVAALADVGISAAGDIVTSAMAGASLVQAGQRVLVCGGLGIEQALQNVGADIVRYADCLASKNDEILHGIDIVMVGFHRWFDYEVMRRASLAISRGALLIGTNDDATYPTPSGPIPGGGSILAAIATASGAQPMIAGKPHQAMADVVTELLSNVDQSAIMVGDRPSTDGKFAQTLGCRFALVRSGVTLASMSPATNSEFFAGVTLDFDVADLSAVADEVL</sequence>
<dbReference type="Pfam" id="PF13242">
    <property type="entry name" value="Hydrolase_like"/>
    <property type="match status" value="1"/>
</dbReference>
<evidence type="ECO:0000313" key="1">
    <source>
        <dbReference type="EMBL" id="CAB5128426.1"/>
    </source>
</evidence>
<gene>
    <name evidence="1" type="ORF">UFOPK4422_01168</name>
</gene>
<dbReference type="Gene3D" id="3.40.50.1000">
    <property type="entry name" value="HAD superfamily/HAD-like"/>
    <property type="match status" value="2"/>
</dbReference>
<name>A0A6J7VXV0_9ZZZZ</name>
<dbReference type="EMBL" id="CAFBRX010000125">
    <property type="protein sequence ID" value="CAB5128426.1"/>
    <property type="molecule type" value="Genomic_DNA"/>
</dbReference>
<dbReference type="GO" id="GO:0005737">
    <property type="term" value="C:cytoplasm"/>
    <property type="evidence" value="ECO:0007669"/>
    <property type="project" value="TreeGrafter"/>
</dbReference>
<dbReference type="PANTHER" id="PTHR19288:SF46">
    <property type="entry name" value="HALOACID DEHALOGENASE-LIKE HYDROLASE DOMAIN-CONTAINING PROTEIN 2"/>
    <property type="match status" value="1"/>
</dbReference>
<protein>
    <submittedName>
        <fullName evidence="1">Unannotated protein</fullName>
    </submittedName>
</protein>
<proteinExistence type="predicted"/>
<dbReference type="InterPro" id="IPR036412">
    <property type="entry name" value="HAD-like_sf"/>
</dbReference>
<organism evidence="1">
    <name type="scientific">freshwater metagenome</name>
    <dbReference type="NCBI Taxonomy" id="449393"/>
    <lineage>
        <taxon>unclassified sequences</taxon>
        <taxon>metagenomes</taxon>
        <taxon>ecological metagenomes</taxon>
    </lineage>
</organism>
<dbReference type="NCBIfam" id="TIGR01460">
    <property type="entry name" value="HAD-SF-IIA"/>
    <property type="match status" value="1"/>
</dbReference>
<dbReference type="InterPro" id="IPR006357">
    <property type="entry name" value="HAD-SF_hydro_IIA"/>
</dbReference>
<dbReference type="InterPro" id="IPR023214">
    <property type="entry name" value="HAD_sf"/>
</dbReference>
<accession>A0A6J7VXV0</accession>
<dbReference type="SUPFAM" id="SSF56784">
    <property type="entry name" value="HAD-like"/>
    <property type="match status" value="1"/>
</dbReference>
<dbReference type="GO" id="GO:0016791">
    <property type="term" value="F:phosphatase activity"/>
    <property type="evidence" value="ECO:0007669"/>
    <property type="project" value="TreeGrafter"/>
</dbReference>